<feature type="transmembrane region" description="Helical" evidence="2">
    <location>
        <begin position="92"/>
        <end position="110"/>
    </location>
</feature>
<evidence type="ECO:0000259" key="3">
    <source>
        <dbReference type="Pfam" id="PF19029"/>
    </source>
</evidence>
<gene>
    <name evidence="4" type="ORF">GO499_07455</name>
</gene>
<keyword evidence="2" id="KW-1133">Transmembrane helix</keyword>
<dbReference type="InterPro" id="IPR010279">
    <property type="entry name" value="YqjD/ElaB"/>
</dbReference>
<evidence type="ECO:0000313" key="5">
    <source>
        <dbReference type="Proteomes" id="UP000464495"/>
    </source>
</evidence>
<dbReference type="Proteomes" id="UP000464495">
    <property type="component" value="Chromosome"/>
</dbReference>
<organism evidence="4 5">
    <name type="scientific">Algicella marina</name>
    <dbReference type="NCBI Taxonomy" id="2683284"/>
    <lineage>
        <taxon>Bacteria</taxon>
        <taxon>Pseudomonadati</taxon>
        <taxon>Pseudomonadota</taxon>
        <taxon>Alphaproteobacteria</taxon>
        <taxon>Rhodobacterales</taxon>
        <taxon>Paracoccaceae</taxon>
        <taxon>Algicella</taxon>
    </lineage>
</organism>
<feature type="coiled-coil region" evidence="1">
    <location>
        <begin position="18"/>
        <end position="64"/>
    </location>
</feature>
<keyword evidence="1" id="KW-0175">Coiled coil</keyword>
<dbReference type="PANTHER" id="PTHR35893">
    <property type="entry name" value="INNER MEMBRANE PROTEIN-RELATED"/>
    <property type="match status" value="1"/>
</dbReference>
<dbReference type="PANTHER" id="PTHR35893:SF3">
    <property type="entry name" value="INNER MEMBRANE PROTEIN"/>
    <property type="match status" value="1"/>
</dbReference>
<keyword evidence="5" id="KW-1185">Reference proteome</keyword>
<proteinExistence type="predicted"/>
<evidence type="ECO:0000256" key="1">
    <source>
        <dbReference type="SAM" id="Coils"/>
    </source>
</evidence>
<protein>
    <submittedName>
        <fullName evidence="4">DUF883 family protein</fullName>
    </submittedName>
</protein>
<dbReference type="KEGG" id="amaq:GO499_07455"/>
<reference evidence="4 5" key="1">
    <citation type="submission" date="2019-12" db="EMBL/GenBank/DDBJ databases">
        <title>Complete genome sequence of Algicella marina strain 9Alg 56(T) isolated from the red alga Tichocarpus crinitus.</title>
        <authorList>
            <person name="Kim S.-G."/>
            <person name="Nedashkovskaya O.I."/>
        </authorList>
    </citation>
    <scope>NUCLEOTIDE SEQUENCE [LARGE SCALE GENOMIC DNA]</scope>
    <source>
        <strain evidence="4 5">9Alg 56</strain>
    </source>
</reference>
<dbReference type="EMBL" id="CP046620">
    <property type="protein sequence ID" value="QHQ35042.1"/>
    <property type="molecule type" value="Genomic_DNA"/>
</dbReference>
<sequence length="112" mass="11647">MIMATQAAKNSAGQTVTLDELAAQLSTLKEEIGTLTRNAGAYSRQQSQRAVDEARSNARDAVAKGEEHLHAAQNAVAKLPDDAALMVRERPLAALGVAAGVGLLVGLLSGRK</sequence>
<dbReference type="InterPro" id="IPR043605">
    <property type="entry name" value="DUF883_C"/>
</dbReference>
<accession>A0A6P1T3F8</accession>
<name>A0A6P1T3F8_9RHOB</name>
<dbReference type="GO" id="GO:0043022">
    <property type="term" value="F:ribosome binding"/>
    <property type="evidence" value="ECO:0007669"/>
    <property type="project" value="InterPro"/>
</dbReference>
<dbReference type="Pfam" id="PF19029">
    <property type="entry name" value="DUF883_C"/>
    <property type="match status" value="1"/>
</dbReference>
<evidence type="ECO:0000256" key="2">
    <source>
        <dbReference type="SAM" id="Phobius"/>
    </source>
</evidence>
<keyword evidence="2" id="KW-0472">Membrane</keyword>
<feature type="domain" description="DUF883" evidence="3">
    <location>
        <begin position="87"/>
        <end position="112"/>
    </location>
</feature>
<evidence type="ECO:0000313" key="4">
    <source>
        <dbReference type="EMBL" id="QHQ35042.1"/>
    </source>
</evidence>
<dbReference type="AlphaFoldDB" id="A0A6P1T3F8"/>
<keyword evidence="2" id="KW-0812">Transmembrane</keyword>